<feature type="region of interest" description="Disordered" evidence="1">
    <location>
        <begin position="229"/>
        <end position="252"/>
    </location>
</feature>
<comment type="caution">
    <text evidence="3">The sequence shown here is derived from an EMBL/GenBank/DDBJ whole genome shotgun (WGS) entry which is preliminary data.</text>
</comment>
<dbReference type="SUPFAM" id="SSF53098">
    <property type="entry name" value="Ribonuclease H-like"/>
    <property type="match status" value="1"/>
</dbReference>
<dbReference type="PROSITE" id="PS50994">
    <property type="entry name" value="INTEGRASE"/>
    <property type="match status" value="1"/>
</dbReference>
<dbReference type="Proteomes" id="UP000187429">
    <property type="component" value="Unassembled WGS sequence"/>
</dbReference>
<evidence type="ECO:0000313" key="4">
    <source>
        <dbReference type="Proteomes" id="UP000187429"/>
    </source>
</evidence>
<protein>
    <submittedName>
        <fullName evidence="3">Transposon Tf2-11 polyprotein</fullName>
    </submittedName>
</protein>
<organism evidence="3 4">
    <name type="scientific">Smittium culicis</name>
    <dbReference type="NCBI Taxonomy" id="133412"/>
    <lineage>
        <taxon>Eukaryota</taxon>
        <taxon>Fungi</taxon>
        <taxon>Fungi incertae sedis</taxon>
        <taxon>Zoopagomycota</taxon>
        <taxon>Kickxellomycotina</taxon>
        <taxon>Harpellomycetes</taxon>
        <taxon>Harpellales</taxon>
        <taxon>Legeriomycetaceae</taxon>
        <taxon>Smittium</taxon>
    </lineage>
</organism>
<proteinExistence type="predicted"/>
<dbReference type="InterPro" id="IPR050951">
    <property type="entry name" value="Retrovirus_Pol_polyprotein"/>
</dbReference>
<dbReference type="InterPro" id="IPR012337">
    <property type="entry name" value="RNaseH-like_sf"/>
</dbReference>
<sequence>MSRDVFGYIQTSKTCQLTKHSTLQTPGELQPIIVSEPFEMVSIEFAGPFPATENGNKYILVITDLLTWWVDAVAVPNTTAETTVDILDKRLITLHGSPQKLLSDNGAAFTSQLGNIFCNNYGIKQLFSLPYLPETNGMTERFNRTLKAMIKAYTTEYQSKWDEHLEMNLYAYRTAKHETLGLSPFEALFGCKPKFPARNLKQANPNVPLSLIAYEQLLQSRLDPIRQTIRSNNNHSKEAMELRYNKRHRAVQ</sequence>
<dbReference type="InterPro" id="IPR036397">
    <property type="entry name" value="RNaseH_sf"/>
</dbReference>
<name>A0A1R1XUL8_9FUNG</name>
<reference evidence="4" key="1">
    <citation type="submission" date="2017-01" db="EMBL/GenBank/DDBJ databases">
        <authorList>
            <person name="Wang Y."/>
            <person name="White M."/>
            <person name="Kvist S."/>
            <person name="Moncalvo J.-M."/>
        </authorList>
    </citation>
    <scope>NUCLEOTIDE SEQUENCE [LARGE SCALE GENOMIC DNA]</scope>
    <source>
        <strain evidence="4">ID-206-W2</strain>
    </source>
</reference>
<accession>A0A1R1XUL8</accession>
<dbReference type="GO" id="GO:0005634">
    <property type="term" value="C:nucleus"/>
    <property type="evidence" value="ECO:0007669"/>
    <property type="project" value="UniProtKB-ARBA"/>
</dbReference>
<dbReference type="GO" id="GO:0015074">
    <property type="term" value="P:DNA integration"/>
    <property type="evidence" value="ECO:0007669"/>
    <property type="project" value="InterPro"/>
</dbReference>
<dbReference type="Pfam" id="PF00665">
    <property type="entry name" value="rve"/>
    <property type="match status" value="1"/>
</dbReference>
<keyword evidence="4" id="KW-1185">Reference proteome</keyword>
<gene>
    <name evidence="3" type="ORF">AYI69_g7062</name>
</gene>
<feature type="domain" description="Integrase catalytic" evidence="2">
    <location>
        <begin position="33"/>
        <end position="192"/>
    </location>
</feature>
<feature type="compositionally biased region" description="Basic and acidic residues" evidence="1">
    <location>
        <begin position="235"/>
        <end position="244"/>
    </location>
</feature>
<dbReference type="FunFam" id="3.30.420.10:FF:000032">
    <property type="entry name" value="Retrovirus-related Pol polyprotein from transposon 297-like Protein"/>
    <property type="match status" value="1"/>
</dbReference>
<evidence type="ECO:0000256" key="1">
    <source>
        <dbReference type="SAM" id="MobiDB-lite"/>
    </source>
</evidence>
<dbReference type="PANTHER" id="PTHR37984">
    <property type="entry name" value="PROTEIN CBG26694"/>
    <property type="match status" value="1"/>
</dbReference>
<evidence type="ECO:0000259" key="2">
    <source>
        <dbReference type="PROSITE" id="PS50994"/>
    </source>
</evidence>
<evidence type="ECO:0000313" key="3">
    <source>
        <dbReference type="EMBL" id="OMJ18357.1"/>
    </source>
</evidence>
<dbReference type="AlphaFoldDB" id="A0A1R1XUL8"/>
<dbReference type="Gene3D" id="3.30.420.10">
    <property type="entry name" value="Ribonuclease H-like superfamily/Ribonuclease H"/>
    <property type="match status" value="1"/>
</dbReference>
<dbReference type="OrthoDB" id="5592268at2759"/>
<dbReference type="GO" id="GO:0003676">
    <property type="term" value="F:nucleic acid binding"/>
    <property type="evidence" value="ECO:0007669"/>
    <property type="project" value="InterPro"/>
</dbReference>
<dbReference type="EMBL" id="LSSM01003305">
    <property type="protein sequence ID" value="OMJ18357.1"/>
    <property type="molecule type" value="Genomic_DNA"/>
</dbReference>
<dbReference type="PANTHER" id="PTHR37984:SF5">
    <property type="entry name" value="PROTEIN NYNRIN-LIKE"/>
    <property type="match status" value="1"/>
</dbReference>
<dbReference type="InterPro" id="IPR001584">
    <property type="entry name" value="Integrase_cat-core"/>
</dbReference>